<dbReference type="InterPro" id="IPR036866">
    <property type="entry name" value="RibonucZ/Hydroxyglut_hydro"/>
</dbReference>
<dbReference type="InterPro" id="IPR001279">
    <property type="entry name" value="Metallo-B-lactamas"/>
</dbReference>
<keyword evidence="8" id="KW-1185">Reference proteome</keyword>
<gene>
    <name evidence="7" type="ORF">EV356DRAFT_452464</name>
</gene>
<evidence type="ECO:0000256" key="5">
    <source>
        <dbReference type="ARBA" id="ARBA00022833"/>
    </source>
</evidence>
<name>A0A6A6H019_VIRVR</name>
<dbReference type="OrthoDB" id="10250730at2759"/>
<dbReference type="AlphaFoldDB" id="A0A6A6H019"/>
<dbReference type="InterPro" id="IPR051013">
    <property type="entry name" value="MBL_superfamily_lactonases"/>
</dbReference>
<dbReference type="Gene3D" id="3.60.15.10">
    <property type="entry name" value="Ribonuclease Z/Hydroxyacylglutathione hydrolase-like"/>
    <property type="match status" value="1"/>
</dbReference>
<dbReference type="SMART" id="SM00849">
    <property type="entry name" value="Lactamase_B"/>
    <property type="match status" value="1"/>
</dbReference>
<evidence type="ECO:0000259" key="6">
    <source>
        <dbReference type="SMART" id="SM00849"/>
    </source>
</evidence>
<evidence type="ECO:0000313" key="7">
    <source>
        <dbReference type="EMBL" id="KAF2231201.1"/>
    </source>
</evidence>
<dbReference type="GO" id="GO:0046872">
    <property type="term" value="F:metal ion binding"/>
    <property type="evidence" value="ECO:0007669"/>
    <property type="project" value="UniProtKB-KW"/>
</dbReference>
<organism evidence="7 8">
    <name type="scientific">Viridothelium virens</name>
    <name type="common">Speckled blister lichen</name>
    <name type="synonym">Trypethelium virens</name>
    <dbReference type="NCBI Taxonomy" id="1048519"/>
    <lineage>
        <taxon>Eukaryota</taxon>
        <taxon>Fungi</taxon>
        <taxon>Dikarya</taxon>
        <taxon>Ascomycota</taxon>
        <taxon>Pezizomycotina</taxon>
        <taxon>Dothideomycetes</taxon>
        <taxon>Dothideomycetes incertae sedis</taxon>
        <taxon>Trypetheliales</taxon>
        <taxon>Trypetheliaceae</taxon>
        <taxon>Viridothelium</taxon>
    </lineage>
</organism>
<keyword evidence="4 7" id="KW-0378">Hydrolase</keyword>
<proteinExistence type="inferred from homology"/>
<dbReference type="EMBL" id="ML991830">
    <property type="protein sequence ID" value="KAF2231201.1"/>
    <property type="molecule type" value="Genomic_DNA"/>
</dbReference>
<dbReference type="Pfam" id="PF00753">
    <property type="entry name" value="Lactamase_B"/>
    <property type="match status" value="1"/>
</dbReference>
<dbReference type="PANTHER" id="PTHR42978">
    <property type="entry name" value="QUORUM-QUENCHING LACTONASE YTNP-RELATED-RELATED"/>
    <property type="match status" value="1"/>
</dbReference>
<dbReference type="PANTHER" id="PTHR42978:SF2">
    <property type="entry name" value="102 KBASES UNSTABLE REGION: FROM 1 TO 119443"/>
    <property type="match status" value="1"/>
</dbReference>
<dbReference type="CDD" id="cd07730">
    <property type="entry name" value="metallo-hydrolase-like_MBL-fold"/>
    <property type="match status" value="1"/>
</dbReference>
<evidence type="ECO:0000256" key="2">
    <source>
        <dbReference type="ARBA" id="ARBA00007749"/>
    </source>
</evidence>
<protein>
    <submittedName>
        <fullName evidence="7">Metallo-hydrolase/oxidoreductase</fullName>
    </submittedName>
</protein>
<dbReference type="SUPFAM" id="SSF56281">
    <property type="entry name" value="Metallo-hydrolase/oxidoreductase"/>
    <property type="match status" value="1"/>
</dbReference>
<feature type="domain" description="Metallo-beta-lactamase" evidence="6">
    <location>
        <begin position="66"/>
        <end position="300"/>
    </location>
</feature>
<dbReference type="Proteomes" id="UP000800092">
    <property type="component" value="Unassembled WGS sequence"/>
</dbReference>
<evidence type="ECO:0000256" key="4">
    <source>
        <dbReference type="ARBA" id="ARBA00022801"/>
    </source>
</evidence>
<sequence length="317" mass="35062">MSPSTTSFLPTPSTNQTYVTVSPIEGGFITLPEKFFISPADPDARKTVPSLSFLITHPGPIPPILEPYAIAAHKTPIHILFDLGLRRSTSRYLPIQQTHLNGRQPYRLEPGVAQHLRAGGLEPDKVDAVFLSHVHYDHHGDPEDFPESAFVVGHGAPDVLQHGLPGKGSHQYFQKDLLPRSRTLELPSPMSRDSKWAPLGPFPAALDLFGDASVYIIDTPGHLPGHMNLLCRTGPQKWVCLAGDAFHDKRLLTGEKEIGTWQGEGGEDFCIHIDKDTARSSIERLRKLQEEEGVEIVAAHDVGWWEENKGKLFPAHL</sequence>
<accession>A0A6A6H019</accession>
<comment type="cofactor">
    <cofactor evidence="1">
        <name>Zn(2+)</name>
        <dbReference type="ChEBI" id="CHEBI:29105"/>
    </cofactor>
</comment>
<reference evidence="7" key="1">
    <citation type="journal article" date="2020" name="Stud. Mycol.">
        <title>101 Dothideomycetes genomes: a test case for predicting lifestyles and emergence of pathogens.</title>
        <authorList>
            <person name="Haridas S."/>
            <person name="Albert R."/>
            <person name="Binder M."/>
            <person name="Bloem J."/>
            <person name="Labutti K."/>
            <person name="Salamov A."/>
            <person name="Andreopoulos B."/>
            <person name="Baker S."/>
            <person name="Barry K."/>
            <person name="Bills G."/>
            <person name="Bluhm B."/>
            <person name="Cannon C."/>
            <person name="Castanera R."/>
            <person name="Culley D."/>
            <person name="Daum C."/>
            <person name="Ezra D."/>
            <person name="Gonzalez J."/>
            <person name="Henrissat B."/>
            <person name="Kuo A."/>
            <person name="Liang C."/>
            <person name="Lipzen A."/>
            <person name="Lutzoni F."/>
            <person name="Magnuson J."/>
            <person name="Mondo S."/>
            <person name="Nolan M."/>
            <person name="Ohm R."/>
            <person name="Pangilinan J."/>
            <person name="Park H.-J."/>
            <person name="Ramirez L."/>
            <person name="Alfaro M."/>
            <person name="Sun H."/>
            <person name="Tritt A."/>
            <person name="Yoshinaga Y."/>
            <person name="Zwiers L.-H."/>
            <person name="Turgeon B."/>
            <person name="Goodwin S."/>
            <person name="Spatafora J."/>
            <person name="Crous P."/>
            <person name="Grigoriev I."/>
        </authorList>
    </citation>
    <scope>NUCLEOTIDE SEQUENCE</scope>
    <source>
        <strain evidence="7">Tuck. ex Michener</strain>
    </source>
</reference>
<evidence type="ECO:0000313" key="8">
    <source>
        <dbReference type="Proteomes" id="UP000800092"/>
    </source>
</evidence>
<keyword evidence="5" id="KW-0862">Zinc</keyword>
<evidence type="ECO:0000256" key="3">
    <source>
        <dbReference type="ARBA" id="ARBA00022723"/>
    </source>
</evidence>
<evidence type="ECO:0000256" key="1">
    <source>
        <dbReference type="ARBA" id="ARBA00001947"/>
    </source>
</evidence>
<comment type="similarity">
    <text evidence="2">Belongs to the metallo-beta-lactamase superfamily.</text>
</comment>
<dbReference type="GO" id="GO:0016787">
    <property type="term" value="F:hydrolase activity"/>
    <property type="evidence" value="ECO:0007669"/>
    <property type="project" value="UniProtKB-KW"/>
</dbReference>
<keyword evidence="3" id="KW-0479">Metal-binding</keyword>